<dbReference type="SUPFAM" id="SSF56112">
    <property type="entry name" value="Protein kinase-like (PK-like)"/>
    <property type="match status" value="1"/>
</dbReference>
<dbReference type="PANTHER" id="PTHR43883:SF1">
    <property type="entry name" value="GLUCONOKINASE"/>
    <property type="match status" value="1"/>
</dbReference>
<gene>
    <name evidence="1" type="ORF">G9Q37_06495</name>
</gene>
<dbReference type="AlphaFoldDB" id="A0A6G8IF91"/>
<dbReference type="Pfam" id="PF13671">
    <property type="entry name" value="AAA_33"/>
    <property type="match status" value="1"/>
</dbReference>
<dbReference type="InterPro" id="IPR027417">
    <property type="entry name" value="P-loop_NTPase"/>
</dbReference>
<dbReference type="InterPro" id="IPR052732">
    <property type="entry name" value="Cell-binding_unc_protein"/>
</dbReference>
<dbReference type="RefSeq" id="WP_166226218.1">
    <property type="nucleotide sequence ID" value="NZ_CP049989.1"/>
</dbReference>
<sequence>MSADRADPCEPPADGGALARALAARLGATLIETHISWVLLAGEHAFKLKKPLRLPFVDYGTLAARRHCCEQELRLNRRLAPSLYLDVVAITGPCEAPVIGGEGPAIEYAVRMRRFPEGALFSERLAAQRLGEAEIDACAALLARFHRQAPVARADSGFVSAAHRAALASAALEGAAPLASAEEAGWLARWLRGQAQRLAPHWAERLAGGHVRECHGDLHLANLIVVAGEVSAFDGIEFDPALRWIDVIDDIAFPVMDLHAQGRGDLAFRLLNAWLDASGEHAGLPGLRHALVYRALVRAQVERLRGCNGPARRYLDAALRWARHAPPWLALMHGLPGSGKSFVSQQVLQAQGAIRLRSDVERKRLFGLQATEDSRASGLDIYGGEATRRTYDRLFALAGAALGAGWPVILDAAFLRRHEREAAAALARQAHAPWRIVHCEAAPEVLRARLRARRGDASEADEGTLRVLQAAQEPLTPQEWLRTEVVPLAMGLGAAAPGAPVASAT</sequence>
<organism evidence="1 2">
    <name type="scientific">Hydrogenophaga crocea</name>
    <dbReference type="NCBI Taxonomy" id="2716225"/>
    <lineage>
        <taxon>Bacteria</taxon>
        <taxon>Pseudomonadati</taxon>
        <taxon>Pseudomonadota</taxon>
        <taxon>Betaproteobacteria</taxon>
        <taxon>Burkholderiales</taxon>
        <taxon>Comamonadaceae</taxon>
        <taxon>Hydrogenophaga</taxon>
    </lineage>
</organism>
<dbReference type="Proteomes" id="UP000503162">
    <property type="component" value="Chromosome"/>
</dbReference>
<proteinExistence type="predicted"/>
<dbReference type="InterPro" id="IPR011009">
    <property type="entry name" value="Kinase-like_dom_sf"/>
</dbReference>
<dbReference type="Gene3D" id="3.40.50.300">
    <property type="entry name" value="P-loop containing nucleotide triphosphate hydrolases"/>
    <property type="match status" value="1"/>
</dbReference>
<protein>
    <submittedName>
        <fullName evidence="1">AAA family ATPase</fullName>
    </submittedName>
</protein>
<dbReference type="SUPFAM" id="SSF52540">
    <property type="entry name" value="P-loop containing nucleoside triphosphate hydrolases"/>
    <property type="match status" value="1"/>
</dbReference>
<dbReference type="PANTHER" id="PTHR43883">
    <property type="entry name" value="SLR0207 PROTEIN"/>
    <property type="match status" value="1"/>
</dbReference>
<dbReference type="EMBL" id="CP049989">
    <property type="protein sequence ID" value="QIM51813.1"/>
    <property type="molecule type" value="Genomic_DNA"/>
</dbReference>
<accession>A0A6G8IF91</accession>
<evidence type="ECO:0000313" key="1">
    <source>
        <dbReference type="EMBL" id="QIM51813.1"/>
    </source>
</evidence>
<reference evidence="1 2" key="1">
    <citation type="submission" date="2020-03" db="EMBL/GenBank/DDBJ databases">
        <title>Hydrogenophaga sp. nov. isolated from cyanobacterial mat.</title>
        <authorList>
            <person name="Thorat V."/>
            <person name="Kirdat K."/>
            <person name="Tiwarekar B."/>
            <person name="Costa E.D."/>
            <person name="Yadav A."/>
        </authorList>
    </citation>
    <scope>NUCLEOTIDE SEQUENCE [LARGE SCALE GENOMIC DNA]</scope>
    <source>
        <strain evidence="1 2">BA0156</strain>
    </source>
</reference>
<evidence type="ECO:0000313" key="2">
    <source>
        <dbReference type="Proteomes" id="UP000503162"/>
    </source>
</evidence>
<keyword evidence="2" id="KW-1185">Reference proteome</keyword>
<dbReference type="KEGG" id="hcz:G9Q37_06495"/>
<name>A0A6G8IF91_9BURK</name>